<proteinExistence type="predicted"/>
<evidence type="ECO:0000313" key="1">
    <source>
        <dbReference type="EMBL" id="QCP51977.1"/>
    </source>
</evidence>
<dbReference type="Proteomes" id="UP000298656">
    <property type="component" value="Chromosome 2"/>
</dbReference>
<keyword evidence="2" id="KW-1185">Reference proteome</keyword>
<dbReference type="SUPFAM" id="SSF52833">
    <property type="entry name" value="Thioredoxin-like"/>
    <property type="match status" value="1"/>
</dbReference>
<sequence length="265" mass="30032">MDQHRIVSREEWLAAHKAHLAEEKALTHARDALAEKRRALPWVKVDKSYTFDTPHGSKTLAELFNGRSQLIVYHFMFGPDWEEGCPGCSFLSDHVDGALLHVEQRDVAYVAVSRAPLAKLEAFKKRMGWHFRWVSSYGSDFNYDYHVSFTPEQRVDGKVYYNFDRIDVAAAGFDSDELPGVSVFYKDESGDVFHTFSAYARGGEPLIGAYTLLDLTPKGRDEQHNMMDWLRHHDRYDEVRSGAGAGYAAAAPEHGAQHEAGRPCH</sequence>
<dbReference type="EMBL" id="CP040078">
    <property type="protein sequence ID" value="QCP51977.1"/>
    <property type="molecule type" value="Genomic_DNA"/>
</dbReference>
<evidence type="ECO:0000313" key="2">
    <source>
        <dbReference type="Proteomes" id="UP000298656"/>
    </source>
</evidence>
<name>A0A4P8IUW2_9BURK</name>
<dbReference type="InterPro" id="IPR010296">
    <property type="entry name" value="DUF899_thioredox"/>
</dbReference>
<dbReference type="AlphaFoldDB" id="A0A4P8IUW2"/>
<dbReference type="InterPro" id="IPR036249">
    <property type="entry name" value="Thioredoxin-like_sf"/>
</dbReference>
<dbReference type="Pfam" id="PF05988">
    <property type="entry name" value="DUF899"/>
    <property type="match status" value="1"/>
</dbReference>
<dbReference type="KEGG" id="tvl:FAZ95_22470"/>
<reference evidence="1 2" key="1">
    <citation type="submission" date="2019-05" db="EMBL/GenBank/DDBJ databases">
        <title>Burkholderia sp. DHOD12, isolated from subtropical forest soil.</title>
        <authorList>
            <person name="Gao Z.-H."/>
            <person name="Qiu L.-H."/>
        </authorList>
    </citation>
    <scope>NUCLEOTIDE SEQUENCE [LARGE SCALE GENOMIC DNA]</scope>
    <source>
        <strain evidence="1 2">DHOD12</strain>
    </source>
</reference>
<gene>
    <name evidence="1" type="ORF">FAZ95_22470</name>
</gene>
<protein>
    <submittedName>
        <fullName evidence="1">DUF899 domain-containing protein</fullName>
    </submittedName>
</protein>
<dbReference type="RefSeq" id="WP_137334750.1">
    <property type="nucleotide sequence ID" value="NZ_CP040078.1"/>
</dbReference>
<accession>A0A4P8IUW2</accession>
<dbReference type="OrthoDB" id="574359at2"/>
<organism evidence="1 2">
    <name type="scientific">Trinickia violacea</name>
    <dbReference type="NCBI Taxonomy" id="2571746"/>
    <lineage>
        <taxon>Bacteria</taxon>
        <taxon>Pseudomonadati</taxon>
        <taxon>Pseudomonadota</taxon>
        <taxon>Betaproteobacteria</taxon>
        <taxon>Burkholderiales</taxon>
        <taxon>Burkholderiaceae</taxon>
        <taxon>Trinickia</taxon>
    </lineage>
</organism>